<evidence type="ECO:0000259" key="2">
    <source>
        <dbReference type="Pfam" id="PF20710"/>
    </source>
</evidence>
<name>A0A448Z4S7_9STRA</name>
<sequence>MSLREALYKEKTGDKEGRSVIGKMKKTYDSVSSSTLFDSQQRQDLLGYHNANKSDDNTTRSDTFRSAEFTKFIHQKYMQSKESPNGTAFDSGRTNNSDDSTNRASGFDSVDFTKFLQQLQSKDSVNGIDFSLFKSKEPNLGMFGSRDSSDKKPEATNKDNTRKTSTAIPGLKSQDWVKFDMLGKHVEIPISMGMFSSKQSEGSPTMRSAPSLRTDFSSSSMIHSLKNTAIELPSEPKVPSATKTRKKRKRKPRKKIIPETKTYVEPSDKDVLMGRGGKSNHHPGNSRYRGEVEKFQERYKNADDKDEKTNISEELVRAIQSGGGNFLEKDDTGAWYIIDDVVARRKVSQALREDKDPEKRRAKRKRFLEKRAREQKRQR</sequence>
<evidence type="ECO:0000313" key="4">
    <source>
        <dbReference type="Proteomes" id="UP000291116"/>
    </source>
</evidence>
<dbReference type="OrthoDB" id="47030at2759"/>
<feature type="domain" description="DUF6824" evidence="2">
    <location>
        <begin position="270"/>
        <end position="353"/>
    </location>
</feature>
<feature type="region of interest" description="Disordered" evidence="1">
    <location>
        <begin position="227"/>
        <end position="290"/>
    </location>
</feature>
<evidence type="ECO:0000313" key="3">
    <source>
        <dbReference type="EMBL" id="VEU37031.1"/>
    </source>
</evidence>
<evidence type="ECO:0000256" key="1">
    <source>
        <dbReference type="SAM" id="MobiDB-lite"/>
    </source>
</evidence>
<feature type="compositionally biased region" description="Basic and acidic residues" evidence="1">
    <location>
        <begin position="147"/>
        <end position="162"/>
    </location>
</feature>
<organism evidence="3 4">
    <name type="scientific">Pseudo-nitzschia multistriata</name>
    <dbReference type="NCBI Taxonomy" id="183589"/>
    <lineage>
        <taxon>Eukaryota</taxon>
        <taxon>Sar</taxon>
        <taxon>Stramenopiles</taxon>
        <taxon>Ochrophyta</taxon>
        <taxon>Bacillariophyta</taxon>
        <taxon>Bacillariophyceae</taxon>
        <taxon>Bacillariophycidae</taxon>
        <taxon>Bacillariales</taxon>
        <taxon>Bacillariaceae</taxon>
        <taxon>Pseudo-nitzschia</taxon>
    </lineage>
</organism>
<accession>A0A448Z4S7</accession>
<reference evidence="3 4" key="1">
    <citation type="submission" date="2019-01" db="EMBL/GenBank/DDBJ databases">
        <authorList>
            <person name="Ferrante I. M."/>
        </authorList>
    </citation>
    <scope>NUCLEOTIDE SEQUENCE [LARGE SCALE GENOMIC DNA]</scope>
    <source>
        <strain evidence="3 4">B856</strain>
    </source>
</reference>
<feature type="region of interest" description="Disordered" evidence="1">
    <location>
        <begin position="141"/>
        <end position="169"/>
    </location>
</feature>
<dbReference type="Pfam" id="PF20710">
    <property type="entry name" value="DUF6824"/>
    <property type="match status" value="1"/>
</dbReference>
<feature type="region of interest" description="Disordered" evidence="1">
    <location>
        <begin position="75"/>
        <end position="104"/>
    </location>
</feature>
<keyword evidence="4" id="KW-1185">Reference proteome</keyword>
<dbReference type="Proteomes" id="UP000291116">
    <property type="component" value="Unassembled WGS sequence"/>
</dbReference>
<feature type="region of interest" description="Disordered" evidence="1">
    <location>
        <begin position="348"/>
        <end position="379"/>
    </location>
</feature>
<proteinExistence type="predicted"/>
<dbReference type="InterPro" id="IPR049227">
    <property type="entry name" value="DUF6824"/>
</dbReference>
<gene>
    <name evidence="3" type="ORF">PSNMU_V1.4_AUG-EV-PASAV3_0039040</name>
</gene>
<feature type="compositionally biased region" description="Basic residues" evidence="1">
    <location>
        <begin position="243"/>
        <end position="255"/>
    </location>
</feature>
<dbReference type="EMBL" id="CAACVS010000114">
    <property type="protein sequence ID" value="VEU37031.1"/>
    <property type="molecule type" value="Genomic_DNA"/>
</dbReference>
<feature type="compositionally biased region" description="Basic and acidic residues" evidence="1">
    <location>
        <begin position="369"/>
        <end position="379"/>
    </location>
</feature>
<dbReference type="AlphaFoldDB" id="A0A448Z4S7"/>
<protein>
    <recommendedName>
        <fullName evidence="2">DUF6824 domain-containing protein</fullName>
    </recommendedName>
</protein>
<feature type="compositionally biased region" description="Polar residues" evidence="1">
    <location>
        <begin position="77"/>
        <end position="104"/>
    </location>
</feature>